<name>A0A3N1D793_9ACTN</name>
<evidence type="ECO:0000259" key="1">
    <source>
        <dbReference type="Pfam" id="PF22552"/>
    </source>
</evidence>
<protein>
    <recommendedName>
        <fullName evidence="1">TY-Chap N-terminal domain-containing protein</fullName>
    </recommendedName>
</protein>
<proteinExistence type="predicted"/>
<comment type="caution">
    <text evidence="2">The sequence shown here is derived from an EMBL/GenBank/DDBJ whole genome shotgun (WGS) entry which is preliminary data.</text>
</comment>
<dbReference type="AlphaFoldDB" id="A0A3N1D793"/>
<feature type="domain" description="TY-Chap N-terminal" evidence="1">
    <location>
        <begin position="12"/>
        <end position="131"/>
    </location>
</feature>
<reference evidence="2 3" key="1">
    <citation type="submission" date="2018-11" db="EMBL/GenBank/DDBJ databases">
        <title>Sequencing the genomes of 1000 actinobacteria strains.</title>
        <authorList>
            <person name="Klenk H.-P."/>
        </authorList>
    </citation>
    <scope>NUCLEOTIDE SEQUENCE [LARGE SCALE GENOMIC DNA]</scope>
    <source>
        <strain evidence="2 3">DSM 44254</strain>
    </source>
</reference>
<gene>
    <name evidence="2" type="ORF">EDD29_7093</name>
</gene>
<dbReference type="InterPro" id="IPR054344">
    <property type="entry name" value="TY-Chap_N"/>
</dbReference>
<evidence type="ECO:0000313" key="3">
    <source>
        <dbReference type="Proteomes" id="UP000272400"/>
    </source>
</evidence>
<dbReference type="Pfam" id="PF22552">
    <property type="entry name" value="TY-Chap3"/>
    <property type="match status" value="1"/>
</dbReference>
<sequence length="340" mass="37184">MPHSVKGRIALEWSEFAQRFALELSTLDRDTILIVREHDESRHYVQAMREPDRLYAESVSNNFLDGPLLLGPSDEEILTEAGWRPPTADWSPANWWTELPPDSGPGAFTLLADMMVTALRDVQGVRRPLDLVYESFHRHGTGQIDLPRFGIASAQAAGRRRAPAPISAPVPTREPTVEDVLTDARRRDDHVTYFDVLIGAELLLPLTGAGQVGYRTVLHDGAVHVLAFTSPAAQDAAGYAGPHHRTDVLGLAGGWPDPAWQLTVNPGLPSEMRFDATSVQRLADMRRTAGRVSAVDAQVLPPAPGLPIRLPHGAQLWSDTGLIAVFDGVSGRWTETSRAQ</sequence>
<dbReference type="Proteomes" id="UP000272400">
    <property type="component" value="Unassembled WGS sequence"/>
</dbReference>
<accession>A0A3N1D793</accession>
<keyword evidence="3" id="KW-1185">Reference proteome</keyword>
<organism evidence="2 3">
    <name type="scientific">Actinocorallia herbida</name>
    <dbReference type="NCBI Taxonomy" id="58109"/>
    <lineage>
        <taxon>Bacteria</taxon>
        <taxon>Bacillati</taxon>
        <taxon>Actinomycetota</taxon>
        <taxon>Actinomycetes</taxon>
        <taxon>Streptosporangiales</taxon>
        <taxon>Thermomonosporaceae</taxon>
        <taxon>Actinocorallia</taxon>
    </lineage>
</organism>
<evidence type="ECO:0000313" key="2">
    <source>
        <dbReference type="EMBL" id="ROO89403.1"/>
    </source>
</evidence>
<dbReference type="EMBL" id="RJKE01000001">
    <property type="protein sequence ID" value="ROO89403.1"/>
    <property type="molecule type" value="Genomic_DNA"/>
</dbReference>